<keyword evidence="2" id="KW-0472">Membrane</keyword>
<keyword evidence="2" id="KW-0812">Transmembrane</keyword>
<dbReference type="AlphaFoldDB" id="A0A8K1CKI3"/>
<evidence type="ECO:0000256" key="2">
    <source>
        <dbReference type="SAM" id="Phobius"/>
    </source>
</evidence>
<organism evidence="3 4">
    <name type="scientific">Pythium oligandrum</name>
    <name type="common">Mycoparasitic fungus</name>
    <dbReference type="NCBI Taxonomy" id="41045"/>
    <lineage>
        <taxon>Eukaryota</taxon>
        <taxon>Sar</taxon>
        <taxon>Stramenopiles</taxon>
        <taxon>Oomycota</taxon>
        <taxon>Peronosporomycetes</taxon>
        <taxon>Pythiales</taxon>
        <taxon>Pythiaceae</taxon>
        <taxon>Pythium</taxon>
    </lineage>
</organism>
<name>A0A8K1CKI3_PYTOL</name>
<keyword evidence="2" id="KW-1133">Transmembrane helix</keyword>
<dbReference type="EMBL" id="SPLM01000038">
    <property type="protein sequence ID" value="TMW65214.1"/>
    <property type="molecule type" value="Genomic_DNA"/>
</dbReference>
<reference evidence="3" key="1">
    <citation type="submission" date="2019-03" db="EMBL/GenBank/DDBJ databases">
        <title>Long read genome sequence of the mycoparasitic Pythium oligandrum ATCC 38472 isolated from sugarbeet rhizosphere.</title>
        <authorList>
            <person name="Gaulin E."/>
        </authorList>
    </citation>
    <scope>NUCLEOTIDE SEQUENCE</scope>
    <source>
        <strain evidence="3">ATCC 38472_TT</strain>
    </source>
</reference>
<feature type="transmembrane region" description="Helical" evidence="2">
    <location>
        <begin position="70"/>
        <end position="91"/>
    </location>
</feature>
<gene>
    <name evidence="3" type="ORF">Poli38472_009381</name>
</gene>
<keyword evidence="4" id="KW-1185">Reference proteome</keyword>
<accession>A0A8K1CKI3</accession>
<proteinExistence type="predicted"/>
<evidence type="ECO:0000313" key="4">
    <source>
        <dbReference type="Proteomes" id="UP000794436"/>
    </source>
</evidence>
<feature type="region of interest" description="Disordered" evidence="1">
    <location>
        <begin position="97"/>
        <end position="120"/>
    </location>
</feature>
<evidence type="ECO:0000313" key="3">
    <source>
        <dbReference type="EMBL" id="TMW65214.1"/>
    </source>
</evidence>
<feature type="compositionally biased region" description="Low complexity" evidence="1">
    <location>
        <begin position="97"/>
        <end position="108"/>
    </location>
</feature>
<evidence type="ECO:0000256" key="1">
    <source>
        <dbReference type="SAM" id="MobiDB-lite"/>
    </source>
</evidence>
<sequence length="219" mass="22986">MQLVSGVGVFADPDIIQVDIERSRFCIGNNGCVCMSICESRLYIKCKQNAVAFAVSNDSIDGGSTGNGTWTVIGAVFGALAIALVVAAAVYRRRSRASSSGNDDSASSQTITPTSAPAPDRSLNLFGWQSMRQNLIDKEHAELNGLDTITRVTPFVQFDNIVASAPDADLTAMASAPDPLNHFAVAASAPDVNFALDVLPSAPSFGDEDMLAADSINLL</sequence>
<comment type="caution">
    <text evidence="3">The sequence shown here is derived from an EMBL/GenBank/DDBJ whole genome shotgun (WGS) entry which is preliminary data.</text>
</comment>
<dbReference type="Proteomes" id="UP000794436">
    <property type="component" value="Unassembled WGS sequence"/>
</dbReference>
<protein>
    <submittedName>
        <fullName evidence="3">Uncharacterized protein</fullName>
    </submittedName>
</protein>